<gene>
    <name evidence="1" type="ORF">B0H16DRAFT_1725904</name>
</gene>
<evidence type="ECO:0000313" key="2">
    <source>
        <dbReference type="Proteomes" id="UP001215598"/>
    </source>
</evidence>
<dbReference type="Proteomes" id="UP001215598">
    <property type="component" value="Unassembled WGS sequence"/>
</dbReference>
<organism evidence="1 2">
    <name type="scientific">Mycena metata</name>
    <dbReference type="NCBI Taxonomy" id="1033252"/>
    <lineage>
        <taxon>Eukaryota</taxon>
        <taxon>Fungi</taxon>
        <taxon>Dikarya</taxon>
        <taxon>Basidiomycota</taxon>
        <taxon>Agaricomycotina</taxon>
        <taxon>Agaricomycetes</taxon>
        <taxon>Agaricomycetidae</taxon>
        <taxon>Agaricales</taxon>
        <taxon>Marasmiineae</taxon>
        <taxon>Mycenaceae</taxon>
        <taxon>Mycena</taxon>
    </lineage>
</organism>
<protein>
    <submittedName>
        <fullName evidence="1">Uncharacterized protein</fullName>
    </submittedName>
</protein>
<name>A0AAD7IP49_9AGAR</name>
<reference evidence="1" key="1">
    <citation type="submission" date="2023-03" db="EMBL/GenBank/DDBJ databases">
        <title>Massive genome expansion in bonnet fungi (Mycena s.s.) driven by repeated elements and novel gene families across ecological guilds.</title>
        <authorList>
            <consortium name="Lawrence Berkeley National Laboratory"/>
            <person name="Harder C.B."/>
            <person name="Miyauchi S."/>
            <person name="Viragh M."/>
            <person name="Kuo A."/>
            <person name="Thoen E."/>
            <person name="Andreopoulos B."/>
            <person name="Lu D."/>
            <person name="Skrede I."/>
            <person name="Drula E."/>
            <person name="Henrissat B."/>
            <person name="Morin E."/>
            <person name="Kohler A."/>
            <person name="Barry K."/>
            <person name="LaButti K."/>
            <person name="Morin E."/>
            <person name="Salamov A."/>
            <person name="Lipzen A."/>
            <person name="Mereny Z."/>
            <person name="Hegedus B."/>
            <person name="Baldrian P."/>
            <person name="Stursova M."/>
            <person name="Weitz H."/>
            <person name="Taylor A."/>
            <person name="Grigoriev I.V."/>
            <person name="Nagy L.G."/>
            <person name="Martin F."/>
            <person name="Kauserud H."/>
        </authorList>
    </citation>
    <scope>NUCLEOTIDE SEQUENCE</scope>
    <source>
        <strain evidence="1">CBHHK182m</strain>
    </source>
</reference>
<dbReference type="AlphaFoldDB" id="A0AAD7IP49"/>
<keyword evidence="2" id="KW-1185">Reference proteome</keyword>
<accession>A0AAD7IP49</accession>
<comment type="caution">
    <text evidence="1">The sequence shown here is derived from an EMBL/GenBank/DDBJ whole genome shotgun (WGS) entry which is preliminary data.</text>
</comment>
<evidence type="ECO:0000313" key="1">
    <source>
        <dbReference type="EMBL" id="KAJ7747471.1"/>
    </source>
</evidence>
<proteinExistence type="predicted"/>
<dbReference type="EMBL" id="JARKIB010000076">
    <property type="protein sequence ID" value="KAJ7747471.1"/>
    <property type="molecule type" value="Genomic_DNA"/>
</dbReference>
<sequence length="411" mass="45699">METSVPSSFVVTLSPADFLNYSYSPGHPAPPTNLPVEFVSVLHSMFVVDFIPYFQLGGLASGHESESVSEDMPSLIDYPLYSSTSSMTSAHEVALRPPAAEPLPSCSVLSPAEIKNEIFDVGFALIIVHMSMESLGIGRSTSSMFFLCRFFYSSVALSGGLPLFITVSLPNYHRVRHSSTVVHNRFCTEFTTSALDVVSPLMYRCAGLILEGDSFPTVEGMLVAFDIIFPYVLKYFGVRHRLRTWDELDPDTPFVFFHFANWPPRVSETSAVSGDALNPLSSPDLFPVSPFSSYRTLKIVPTGDSYSTCTHLASVSGRVDCIIEQSKKMRLRWHEALALLSPFTKYTSFVFRDVQFKSPHSSIHESPPFATVKHLDLAFCGSWAMGTLVASLNLPRLWYLTFRFTRVSNLD</sequence>